<feature type="compositionally biased region" description="Pro residues" evidence="1">
    <location>
        <begin position="669"/>
        <end position="679"/>
    </location>
</feature>
<feature type="region of interest" description="Disordered" evidence="1">
    <location>
        <begin position="640"/>
        <end position="696"/>
    </location>
</feature>
<dbReference type="EMBL" id="CADEBD010000863">
    <property type="protein sequence ID" value="CAB3260727.1"/>
    <property type="molecule type" value="Genomic_DNA"/>
</dbReference>
<proteinExistence type="predicted"/>
<gene>
    <name evidence="2" type="ORF">APLA_LOCUS17172</name>
</gene>
<reference evidence="2 3" key="1">
    <citation type="submission" date="2020-04" db="EMBL/GenBank/DDBJ databases">
        <authorList>
            <person name="Wallbank WR R."/>
            <person name="Pardo Diaz C."/>
            <person name="Kozak K."/>
            <person name="Martin S."/>
            <person name="Jiggins C."/>
            <person name="Moest M."/>
            <person name="Warren A I."/>
            <person name="Byers J.R.P. K."/>
            <person name="Montejo-Kovacevich G."/>
            <person name="Yen C E."/>
        </authorList>
    </citation>
    <scope>NUCLEOTIDE SEQUENCE [LARGE SCALE GENOMIC DNA]</scope>
</reference>
<feature type="compositionally biased region" description="Low complexity" evidence="1">
    <location>
        <begin position="337"/>
        <end position="347"/>
    </location>
</feature>
<feature type="compositionally biased region" description="Basic and acidic residues" evidence="1">
    <location>
        <begin position="36"/>
        <end position="51"/>
    </location>
</feature>
<feature type="compositionally biased region" description="Pro residues" evidence="1">
    <location>
        <begin position="245"/>
        <end position="255"/>
    </location>
</feature>
<evidence type="ECO:0000313" key="3">
    <source>
        <dbReference type="Proteomes" id="UP000494256"/>
    </source>
</evidence>
<protein>
    <submittedName>
        <fullName evidence="2">Uncharacterized protein</fullName>
    </submittedName>
</protein>
<organism evidence="2 3">
    <name type="scientific">Arctia plantaginis</name>
    <name type="common">Wood tiger moth</name>
    <name type="synonym">Phalaena plantaginis</name>
    <dbReference type="NCBI Taxonomy" id="874455"/>
    <lineage>
        <taxon>Eukaryota</taxon>
        <taxon>Metazoa</taxon>
        <taxon>Ecdysozoa</taxon>
        <taxon>Arthropoda</taxon>
        <taxon>Hexapoda</taxon>
        <taxon>Insecta</taxon>
        <taxon>Pterygota</taxon>
        <taxon>Neoptera</taxon>
        <taxon>Endopterygota</taxon>
        <taxon>Lepidoptera</taxon>
        <taxon>Glossata</taxon>
        <taxon>Ditrysia</taxon>
        <taxon>Noctuoidea</taxon>
        <taxon>Erebidae</taxon>
        <taxon>Arctiinae</taxon>
        <taxon>Arctia</taxon>
    </lineage>
</organism>
<comment type="caution">
    <text evidence="2">The sequence shown here is derived from an EMBL/GenBank/DDBJ whole genome shotgun (WGS) entry which is preliminary data.</text>
</comment>
<accession>A0A8S1BLP9</accession>
<feature type="compositionally biased region" description="Pro residues" evidence="1">
    <location>
        <begin position="157"/>
        <end position="170"/>
    </location>
</feature>
<feature type="compositionally biased region" description="Low complexity" evidence="1">
    <location>
        <begin position="263"/>
        <end position="278"/>
    </location>
</feature>
<feature type="compositionally biased region" description="Pro residues" evidence="1">
    <location>
        <begin position="82"/>
        <end position="95"/>
    </location>
</feature>
<name>A0A8S1BLP9_ARCPL</name>
<feature type="compositionally biased region" description="Pro residues" evidence="1">
    <location>
        <begin position="427"/>
        <end position="442"/>
    </location>
</feature>
<dbReference type="OrthoDB" id="8022549at2759"/>
<evidence type="ECO:0000313" key="2">
    <source>
        <dbReference type="EMBL" id="CAB3260727.1"/>
    </source>
</evidence>
<dbReference type="AlphaFoldDB" id="A0A8S1BLP9"/>
<feature type="region of interest" description="Disordered" evidence="1">
    <location>
        <begin position="1"/>
        <end position="628"/>
    </location>
</feature>
<dbReference type="Proteomes" id="UP000494256">
    <property type="component" value="Unassembled WGS sequence"/>
</dbReference>
<evidence type="ECO:0000256" key="1">
    <source>
        <dbReference type="SAM" id="MobiDB-lite"/>
    </source>
</evidence>
<feature type="compositionally biased region" description="Pro residues" evidence="1">
    <location>
        <begin position="651"/>
        <end position="660"/>
    </location>
</feature>
<sequence length="696" mass="70178">MAPGRGSPPGEILQRGGPRPPAGKTPAVGGIPPERSGGRDSSPRRGTDFRKPLPGKGVAGKTLLRPVFRDRRNPLQGGRGGAPPPKRAPPRPPESPGGGKIPSPRGAPSPKFGDPWGPKPRGPEGRNPPVNLGPLPPQFPPGGQARPGGVNRHPKPGPKTPWPGPPPPPGGKHGPPQRGKSPLGGKCPVSNASGKEPPRQPPGPLGPPLGADRPHWAPGGPRGGPKNNGPRGGPPRKKTLSPAPRETPSPPPRNSPGPGGLRGLPPRGGKAPGAHSPSPGAPWAPNPGEADGPRQTPPWPKFRPLLNVPPLGSPGPVSDLPVSWSFEGLFAQPPPSAALTASSARAPQPNSSKPLPQKGGWGEKRGGGAGAPPKKILGSRNQRGAPADSAGRPGFEQDHFPISTLGNVRTPGASNPPGGQFGVGPSRGPPAGPGPRPGPPGAPRLGGGLGSRPETFPGGFRENPRQPWRFAGGPEVWAPPPASQPPGVGRPKRRGGPGPLAPGFSETGGGAPRPQGKAGFCPPPPGVGGGPARARGPRAPPFKKLLGGLGPRLGFGETPPPGAKPYSGISHGVPAGPGFGGPRASPPRPIPEAAGAPSGSRGPHLNYADPPGASRPPLDFWGAISPRPLAKNPPAFGNFWVPRAPGLKQPPRAPGPPPPKWAARGAPPLKGPIGPPPRLRPATQNPGFLGGRPPPL</sequence>